<organism evidence="2 3">
    <name type="scientific">Gordonia phage MelBins</name>
    <dbReference type="NCBI Taxonomy" id="2656540"/>
    <lineage>
        <taxon>Viruses</taxon>
        <taxon>Duplodnaviria</taxon>
        <taxon>Heunggongvirae</taxon>
        <taxon>Uroviricota</taxon>
        <taxon>Caudoviricetes</taxon>
        <taxon>Stackebrandtviridae</taxon>
        <taxon>Schenleyvirinae</taxon>
        <taxon>Leonardvirus</taxon>
        <taxon>Leonardvirus melbins</taxon>
    </lineage>
</organism>
<dbReference type="RefSeq" id="YP_010002389.1">
    <property type="nucleotide sequence ID" value="NC_053244.1"/>
</dbReference>
<proteinExistence type="predicted"/>
<dbReference type="EMBL" id="MN586028">
    <property type="protein sequence ID" value="QGJ93555.1"/>
    <property type="molecule type" value="Genomic_DNA"/>
</dbReference>
<reference evidence="2 3" key="1">
    <citation type="submission" date="2019-10" db="EMBL/GenBank/DDBJ databases">
        <authorList>
            <person name="Hernandez-Flores M.J."/>
            <person name="Aleman-Lozada M."/>
            <person name="Aponte-Olivieri F."/>
            <person name="Cruz-Velazquez M.A."/>
            <person name="Diaz-Melendez B.J."/>
            <person name="Jana-Martinez N.E."/>
            <person name="Medina-Santiago V."/>
            <person name="Mercado-Mulero C."/>
            <person name="Herrera-DelValle R.J."/>
            <person name="Ocasio-Caldero C.E."/>
            <person name="Silva-Martinez J.O."/>
            <person name="Fernandez-Martinez M."/>
            <person name="Vazquez E."/>
            <person name="Rubin M.R."/>
            <person name="Fryberger R.B."/>
            <person name="Garlena R.A."/>
            <person name="Russell D.A."/>
            <person name="Pope W.H."/>
            <person name="Jacobs-Sera D."/>
            <person name="Hatfull G.F."/>
        </authorList>
    </citation>
    <scope>NUCLEOTIDE SEQUENCE [LARGE SCALE GENOMIC DNA]</scope>
</reference>
<name>A0A649VNA5_9CAUD</name>
<feature type="region of interest" description="Disordered" evidence="1">
    <location>
        <begin position="1"/>
        <end position="23"/>
    </location>
</feature>
<protein>
    <submittedName>
        <fullName evidence="2">Helix-turn-helix DNA binding protein</fullName>
    </submittedName>
</protein>
<keyword evidence="3" id="KW-1185">Reference proteome</keyword>
<gene>
    <name evidence="2" type="primary">1</name>
    <name evidence="2" type="ORF">SEA_MELBINS_1</name>
</gene>
<dbReference type="Proteomes" id="UP000425543">
    <property type="component" value="Segment"/>
</dbReference>
<dbReference type="GeneID" id="63027028"/>
<evidence type="ECO:0000313" key="2">
    <source>
        <dbReference type="EMBL" id="QGJ93555.1"/>
    </source>
</evidence>
<evidence type="ECO:0000256" key="1">
    <source>
        <dbReference type="SAM" id="MobiDB-lite"/>
    </source>
</evidence>
<evidence type="ECO:0000313" key="3">
    <source>
        <dbReference type="Proteomes" id="UP000425543"/>
    </source>
</evidence>
<dbReference type="KEGG" id="vg:63027028"/>
<accession>A0A649VNA5</accession>
<sequence>MPKPKTGRGNPATSGPRTAAARANKHAKVLESFVSGKTYSEIAAEHGYSSRASAYNALKDALKARAKERAELADVALEMILSKYDKLLEVHMAIAVDTTDSLAATRAARIVLETSDRYVKLLGLDQPQRHEVVVTHDDIDREVAELTAALMAKAKADGADLDVPVLEALTRLPADPTP</sequence>